<protein>
    <recommendedName>
        <fullName evidence="4">DUF4474 domain-containing protein</fullName>
    </recommendedName>
</protein>
<evidence type="ECO:0008006" key="4">
    <source>
        <dbReference type="Google" id="ProtNLM"/>
    </source>
</evidence>
<dbReference type="AlphaFoldDB" id="A0AAW6TZK4"/>
<organism evidence="2 3">
    <name type="scientific">Anaerobaca lacustris</name>
    <dbReference type="NCBI Taxonomy" id="3044600"/>
    <lineage>
        <taxon>Bacteria</taxon>
        <taxon>Pseudomonadati</taxon>
        <taxon>Planctomycetota</taxon>
        <taxon>Phycisphaerae</taxon>
        <taxon>Sedimentisphaerales</taxon>
        <taxon>Anaerobacaceae</taxon>
        <taxon>Anaerobaca</taxon>
    </lineage>
</organism>
<feature type="transmembrane region" description="Helical" evidence="1">
    <location>
        <begin position="21"/>
        <end position="39"/>
    </location>
</feature>
<name>A0AAW6TZK4_9BACT</name>
<keyword evidence="3" id="KW-1185">Reference proteome</keyword>
<dbReference type="RefSeq" id="WP_349246570.1">
    <property type="nucleotide sequence ID" value="NZ_JASCXX010000029.1"/>
</dbReference>
<evidence type="ECO:0000313" key="3">
    <source>
        <dbReference type="Proteomes" id="UP001431776"/>
    </source>
</evidence>
<proteinExistence type="predicted"/>
<comment type="caution">
    <text evidence="2">The sequence shown here is derived from an EMBL/GenBank/DDBJ whole genome shotgun (WGS) entry which is preliminary data.</text>
</comment>
<sequence length="457" mass="50578">MKAPNVNIKDILKKLSFLKNNLALLVPIIIAVVALLMLIPGRILAGRLRATVEEQSVRTGKRVDSLIRDVNSAAEAESMRAHIDAYAEDVNAINALVARTVERELLRYDLFGPDTNETSRVLFERFGDAYGTAIDQLLASVNAGTSPDPAEIQAALKSAPRSPLQGVGGGPYDAYRGMGGAPGMMDPYGGGGMMGRGQSLGIVTEMDKKIVEQICLDRARAHKVYASPVEVAGYAYWSDWTFEDRDKAYKDCWYWQVGYWIIEDVFTTIRQMNEGAESVIDAPVKRLLNADFTLSRSRAARGRPRAGGRARRAAADTEGPTYAASATTALTVPCTGRFTSPVDDVPGIDVVQFNVRVIVDATRVMPFMVELCSAKPHTFRGFYGDQPEQTYEHNQITILETSISPVETDSFAHMLYHYGDRPVVELDLICEYVFNRTPAFEEIKPHQVKDDLREEKE</sequence>
<evidence type="ECO:0000313" key="2">
    <source>
        <dbReference type="EMBL" id="MDI6451161.1"/>
    </source>
</evidence>
<keyword evidence="1" id="KW-0812">Transmembrane</keyword>
<gene>
    <name evidence="2" type="ORF">QJ522_19015</name>
</gene>
<reference evidence="2" key="1">
    <citation type="submission" date="2023-05" db="EMBL/GenBank/DDBJ databases">
        <title>Anaerotaeda fermentans gen. nov., sp. nov., a novel anaerobic planctomycete of the new family within the order Sedimentisphaerales isolated from Taman Peninsula, Russia.</title>
        <authorList>
            <person name="Khomyakova M.A."/>
            <person name="Merkel A.Y."/>
            <person name="Slobodkin A.I."/>
        </authorList>
    </citation>
    <scope>NUCLEOTIDE SEQUENCE</scope>
    <source>
        <strain evidence="2">M17dextr</strain>
    </source>
</reference>
<accession>A0AAW6TZK4</accession>
<dbReference type="EMBL" id="JASCXX010000029">
    <property type="protein sequence ID" value="MDI6451161.1"/>
    <property type="molecule type" value="Genomic_DNA"/>
</dbReference>
<keyword evidence="1" id="KW-0472">Membrane</keyword>
<evidence type="ECO:0000256" key="1">
    <source>
        <dbReference type="SAM" id="Phobius"/>
    </source>
</evidence>
<dbReference type="Proteomes" id="UP001431776">
    <property type="component" value="Unassembled WGS sequence"/>
</dbReference>
<keyword evidence="1" id="KW-1133">Transmembrane helix</keyword>